<evidence type="ECO:0000313" key="4">
    <source>
        <dbReference type="Proteomes" id="UP000037660"/>
    </source>
</evidence>
<accession>A0A0K8P1M0</accession>
<dbReference type="SUPFAM" id="SSF55073">
    <property type="entry name" value="Nucleotide cyclase"/>
    <property type="match status" value="1"/>
</dbReference>
<dbReference type="InterPro" id="IPR000160">
    <property type="entry name" value="GGDEF_dom"/>
</dbReference>
<evidence type="ECO:0000256" key="1">
    <source>
        <dbReference type="SAM" id="MobiDB-lite"/>
    </source>
</evidence>
<organism evidence="3 4">
    <name type="scientific">Piscinibacter sakaiensis</name>
    <name type="common">Ideonella sakaiensis</name>
    <dbReference type="NCBI Taxonomy" id="1547922"/>
    <lineage>
        <taxon>Bacteria</taxon>
        <taxon>Pseudomonadati</taxon>
        <taxon>Pseudomonadota</taxon>
        <taxon>Betaproteobacteria</taxon>
        <taxon>Burkholderiales</taxon>
        <taxon>Sphaerotilaceae</taxon>
        <taxon>Piscinibacter</taxon>
    </lineage>
</organism>
<dbReference type="AlphaFoldDB" id="A0A0K8P1M0"/>
<feature type="domain" description="GGDEF" evidence="2">
    <location>
        <begin position="55"/>
        <end position="193"/>
    </location>
</feature>
<dbReference type="Gene3D" id="3.30.70.270">
    <property type="match status" value="1"/>
</dbReference>
<feature type="region of interest" description="Disordered" evidence="1">
    <location>
        <begin position="1"/>
        <end position="30"/>
    </location>
</feature>
<reference evidence="3 4" key="2">
    <citation type="journal article" date="2016" name="Science">
        <title>A bacterium that degrades and assimilates poly(ethylene terephthalate).</title>
        <authorList>
            <person name="Yoshida S."/>
            <person name="Hiraga K."/>
            <person name="Takehana T."/>
            <person name="Taniguchi I."/>
            <person name="Yamaji H."/>
            <person name="Maeda Y."/>
            <person name="Toyohara K."/>
            <person name="Miyamoto K."/>
            <person name="Kimura Y."/>
            <person name="Oda K."/>
        </authorList>
    </citation>
    <scope>NUCLEOTIDE SEQUENCE [LARGE SCALE GENOMIC DNA]</scope>
    <source>
        <strain evidence="4">NBRC 110686 / TISTR 2288 / 201-F6</strain>
    </source>
</reference>
<protein>
    <recommendedName>
        <fullName evidence="2">GGDEF domain-containing protein</fullName>
    </recommendedName>
</protein>
<dbReference type="Pfam" id="PF00990">
    <property type="entry name" value="GGDEF"/>
    <property type="match status" value="1"/>
</dbReference>
<dbReference type="EMBL" id="BBYR01000036">
    <property type="protein sequence ID" value="GAP36518.1"/>
    <property type="molecule type" value="Genomic_DNA"/>
</dbReference>
<dbReference type="InterPro" id="IPR043128">
    <property type="entry name" value="Rev_trsase/Diguanyl_cyclase"/>
</dbReference>
<evidence type="ECO:0000313" key="3">
    <source>
        <dbReference type="EMBL" id="GAP36518.1"/>
    </source>
</evidence>
<dbReference type="PROSITE" id="PS50887">
    <property type="entry name" value="GGDEF"/>
    <property type="match status" value="1"/>
</dbReference>
<reference evidence="4" key="1">
    <citation type="submission" date="2015-07" db="EMBL/GenBank/DDBJ databases">
        <title>Discovery of a poly(ethylene terephthalate assimilation.</title>
        <authorList>
            <person name="Yoshida S."/>
            <person name="Hiraga K."/>
            <person name="Takehana T."/>
            <person name="Taniguchi I."/>
            <person name="Yamaji H."/>
            <person name="Maeda Y."/>
            <person name="Toyohara K."/>
            <person name="Miyamoto K."/>
            <person name="Kimura Y."/>
            <person name="Oda K."/>
        </authorList>
    </citation>
    <scope>NUCLEOTIDE SEQUENCE [LARGE SCALE GENOMIC DNA]</scope>
    <source>
        <strain evidence="4">NBRC 110686 / TISTR 2288 / 201-F6</strain>
    </source>
</reference>
<dbReference type="InterPro" id="IPR029787">
    <property type="entry name" value="Nucleotide_cyclase"/>
</dbReference>
<evidence type="ECO:0000259" key="2">
    <source>
        <dbReference type="PROSITE" id="PS50887"/>
    </source>
</evidence>
<dbReference type="RefSeq" id="WP_054020504.1">
    <property type="nucleotide sequence ID" value="NZ_BBYR01000036.1"/>
</dbReference>
<dbReference type="STRING" id="1547922.ISF6_2358"/>
<proteinExistence type="predicted"/>
<sequence>MPANTTPATLPPGPGPAFDAPPRRAAPPRVAGSVGTLELLQRVERGLADARRQGQRLSLLAVQVQRLGVAQASGLRGLAVPVDGLRPPPPQVEAAVLDACMQRLSGRVRQSDLPLRLDERRALVLLPGAGDQEAAVVATRLERLLVGTYGHEPWRVELTVSVGRASYPECGVTARDLVRAAQRGLEGVAAERS</sequence>
<dbReference type="Proteomes" id="UP000037660">
    <property type="component" value="Unassembled WGS sequence"/>
</dbReference>
<comment type="caution">
    <text evidence="3">The sequence shown here is derived from an EMBL/GenBank/DDBJ whole genome shotgun (WGS) entry which is preliminary data.</text>
</comment>
<keyword evidence="4" id="KW-1185">Reference proteome</keyword>
<name>A0A0K8P1M0_PISS1</name>
<gene>
    <name evidence="3" type="ORF">ISF6_2358</name>
</gene>